<protein>
    <recommendedName>
        <fullName evidence="4">Oxysterol-binding protein</fullName>
    </recommendedName>
</protein>
<name>A0A9P7ZAM3_9HELO</name>
<evidence type="ECO:0000313" key="2">
    <source>
        <dbReference type="EMBL" id="KAG9248554.1"/>
    </source>
</evidence>
<keyword evidence="3" id="KW-1185">Reference proteome</keyword>
<reference evidence="2" key="1">
    <citation type="journal article" date="2021" name="IMA Fungus">
        <title>Genomic characterization of three marine fungi, including Emericellopsis atlantica sp. nov. with signatures of a generalist lifestyle and marine biomass degradation.</title>
        <authorList>
            <person name="Hagestad O.C."/>
            <person name="Hou L."/>
            <person name="Andersen J.H."/>
            <person name="Hansen E.H."/>
            <person name="Altermark B."/>
            <person name="Li C."/>
            <person name="Kuhnert E."/>
            <person name="Cox R.J."/>
            <person name="Crous P.W."/>
            <person name="Spatafora J.W."/>
            <person name="Lail K."/>
            <person name="Amirebrahimi M."/>
            <person name="Lipzen A."/>
            <person name="Pangilinan J."/>
            <person name="Andreopoulos W."/>
            <person name="Hayes R.D."/>
            <person name="Ng V."/>
            <person name="Grigoriev I.V."/>
            <person name="Jackson S.A."/>
            <person name="Sutton T.D.S."/>
            <person name="Dobson A.D.W."/>
            <person name="Rama T."/>
        </authorList>
    </citation>
    <scope>NUCLEOTIDE SEQUENCE</scope>
    <source>
        <strain evidence="2">TRa3180A</strain>
    </source>
</reference>
<dbReference type="AlphaFoldDB" id="A0A9P7ZAM3"/>
<dbReference type="InterPro" id="IPR037239">
    <property type="entry name" value="OSBP_sf"/>
</dbReference>
<dbReference type="Pfam" id="PF01237">
    <property type="entry name" value="Oxysterol_BP"/>
    <property type="match status" value="1"/>
</dbReference>
<dbReference type="SUPFAM" id="SSF144000">
    <property type="entry name" value="Oxysterol-binding protein-like"/>
    <property type="match status" value="1"/>
</dbReference>
<proteinExistence type="inferred from homology"/>
<evidence type="ECO:0000313" key="3">
    <source>
        <dbReference type="Proteomes" id="UP000887226"/>
    </source>
</evidence>
<dbReference type="Gene3D" id="1.10.287.2720">
    <property type="match status" value="1"/>
</dbReference>
<dbReference type="GO" id="GO:0016020">
    <property type="term" value="C:membrane"/>
    <property type="evidence" value="ECO:0007669"/>
    <property type="project" value="TreeGrafter"/>
</dbReference>
<dbReference type="Gene3D" id="3.30.70.3490">
    <property type="match status" value="1"/>
</dbReference>
<sequence length="415" mass="47077">MPAVKTSEEKIPQHHKNQWFGFIKSIATFRGDLASLTAPPFLLSPQSIVEFSGYWAEHPSLLVAPASEDDPEKRALLVLRWFLSTLKQQHNNKDEQGKKKRMKPLNPFLGELFLGSWEDECGKTELIAEQVSHHPAATASYIKNEKHGIRLFGYIAPKVSFSGTVHIDRKGYSLLHIDKYDEDYLITMPKIHIEGLMTGSLSPELSGRTYIRSSSGYTIKIDYTSKGWVSGKKNGFSAQLFHDDDEKTPLYTVDGQWSDSWKCTNLKTNKVAEEFTMNSAKRAPLKVAPVNEQHPLESRRAWQHVAQAISNGDMFAIGYEKSKIENEQREMRKNEKAEGTQFPCRYFSRLDEDPVAKNLAQGIKYVSIAADMDIQHGAWVWDEAKSQRLEASKRIRSPTRSRLDSAISGMVMEPI</sequence>
<dbReference type="GO" id="GO:0120009">
    <property type="term" value="P:intermembrane lipid transfer"/>
    <property type="evidence" value="ECO:0007669"/>
    <property type="project" value="UniProtKB-ARBA"/>
</dbReference>
<evidence type="ECO:0008006" key="4">
    <source>
        <dbReference type="Google" id="ProtNLM"/>
    </source>
</evidence>
<organism evidence="2 3">
    <name type="scientific">Calycina marina</name>
    <dbReference type="NCBI Taxonomy" id="1763456"/>
    <lineage>
        <taxon>Eukaryota</taxon>
        <taxon>Fungi</taxon>
        <taxon>Dikarya</taxon>
        <taxon>Ascomycota</taxon>
        <taxon>Pezizomycotina</taxon>
        <taxon>Leotiomycetes</taxon>
        <taxon>Helotiales</taxon>
        <taxon>Pezizellaceae</taxon>
        <taxon>Calycina</taxon>
    </lineage>
</organism>
<accession>A0A9P7ZAM3</accession>
<comment type="similarity">
    <text evidence="1">Belongs to the OSBP family.</text>
</comment>
<evidence type="ECO:0000256" key="1">
    <source>
        <dbReference type="ARBA" id="ARBA00008842"/>
    </source>
</evidence>
<dbReference type="InterPro" id="IPR000648">
    <property type="entry name" value="Oxysterol-bd"/>
</dbReference>
<dbReference type="Gene3D" id="2.40.160.120">
    <property type="match status" value="1"/>
</dbReference>
<dbReference type="PANTHER" id="PTHR10972:SF184">
    <property type="entry name" value="OXYSTEROL-BINDING PROTEIN HOMOLOG 4-RELATED"/>
    <property type="match status" value="1"/>
</dbReference>
<dbReference type="GO" id="GO:0008142">
    <property type="term" value="F:oxysterol binding"/>
    <property type="evidence" value="ECO:0007669"/>
    <property type="project" value="TreeGrafter"/>
</dbReference>
<dbReference type="GO" id="GO:0005829">
    <property type="term" value="C:cytosol"/>
    <property type="evidence" value="ECO:0007669"/>
    <property type="project" value="TreeGrafter"/>
</dbReference>
<dbReference type="PANTHER" id="PTHR10972">
    <property type="entry name" value="OXYSTEROL-BINDING PROTEIN-RELATED"/>
    <property type="match status" value="1"/>
</dbReference>
<comment type="caution">
    <text evidence="2">The sequence shown here is derived from an EMBL/GenBank/DDBJ whole genome shotgun (WGS) entry which is preliminary data.</text>
</comment>
<dbReference type="OrthoDB" id="14833at2759"/>
<dbReference type="FunFam" id="2.40.160.120:FF:000010">
    <property type="entry name" value="Oxysterol-binding protein homolog 4"/>
    <property type="match status" value="1"/>
</dbReference>
<dbReference type="EMBL" id="MU253746">
    <property type="protein sequence ID" value="KAG9248554.1"/>
    <property type="molecule type" value="Genomic_DNA"/>
</dbReference>
<dbReference type="Gene3D" id="6.10.250.1430">
    <property type="match status" value="1"/>
</dbReference>
<dbReference type="Proteomes" id="UP000887226">
    <property type="component" value="Unassembled WGS sequence"/>
</dbReference>
<gene>
    <name evidence="2" type="ORF">BJ878DRAFT_452011</name>
</gene>